<dbReference type="RefSeq" id="WP_185089097.1">
    <property type="nucleotide sequence ID" value="NZ_JACHJB010000004.1"/>
</dbReference>
<dbReference type="AlphaFoldDB" id="A0A7X0CAY3"/>
<reference evidence="1 2" key="1">
    <citation type="submission" date="2020-08" db="EMBL/GenBank/DDBJ databases">
        <title>Sequencing the genomes of 1000 actinobacteria strains.</title>
        <authorList>
            <person name="Klenk H.-P."/>
        </authorList>
    </citation>
    <scope>NUCLEOTIDE SEQUENCE [LARGE SCALE GENOMIC DNA]</scope>
    <source>
        <strain evidence="1 2">DSM 45913</strain>
    </source>
</reference>
<organism evidence="1 2">
    <name type="scientific">Nonomuraea muscovyensis</name>
    <dbReference type="NCBI Taxonomy" id="1124761"/>
    <lineage>
        <taxon>Bacteria</taxon>
        <taxon>Bacillati</taxon>
        <taxon>Actinomycetota</taxon>
        <taxon>Actinomycetes</taxon>
        <taxon>Streptosporangiales</taxon>
        <taxon>Streptosporangiaceae</taxon>
        <taxon>Nonomuraea</taxon>
    </lineage>
</organism>
<keyword evidence="2" id="KW-1185">Reference proteome</keyword>
<gene>
    <name evidence="1" type="ORF">FHU36_007906</name>
</gene>
<protein>
    <submittedName>
        <fullName evidence="1">Uncharacterized protein</fullName>
    </submittedName>
</protein>
<proteinExistence type="predicted"/>
<dbReference type="Proteomes" id="UP000583800">
    <property type="component" value="Unassembled WGS sequence"/>
</dbReference>
<comment type="caution">
    <text evidence="1">The sequence shown here is derived from an EMBL/GenBank/DDBJ whole genome shotgun (WGS) entry which is preliminary data.</text>
</comment>
<name>A0A7X0CAY3_9ACTN</name>
<sequence length="147" mass="16070">MGSIDPTAQAAHRALRALFVEGRQPTRAELEEATLPVYLGVLNAFFLNVMEAPFSGRESVEEVAGYFTSLQSRHRDLRGVDTSVMAVYTLCGIRGVPLPETFPEMGARHVDWMGMLITAVAAENGIAGERLETYLLGSVARYSMGDF</sequence>
<evidence type="ECO:0000313" key="2">
    <source>
        <dbReference type="Proteomes" id="UP000583800"/>
    </source>
</evidence>
<dbReference type="EMBL" id="JACHJB010000004">
    <property type="protein sequence ID" value="MBB6351323.1"/>
    <property type="molecule type" value="Genomic_DNA"/>
</dbReference>
<evidence type="ECO:0000313" key="1">
    <source>
        <dbReference type="EMBL" id="MBB6351323.1"/>
    </source>
</evidence>
<accession>A0A7X0CAY3</accession>